<evidence type="ECO:0000313" key="4">
    <source>
        <dbReference type="EMBL" id="KAL0482189.1"/>
    </source>
</evidence>
<name>A0AAW2ZKV5_9EUKA</name>
<dbReference type="SMART" id="SM00176">
    <property type="entry name" value="RAN"/>
    <property type="match status" value="1"/>
</dbReference>
<evidence type="ECO:0000313" key="6">
    <source>
        <dbReference type="Proteomes" id="UP001431209"/>
    </source>
</evidence>
<dbReference type="PANTHER" id="PTHR47979">
    <property type="entry name" value="DRAB11-RELATED"/>
    <property type="match status" value="1"/>
</dbReference>
<dbReference type="PROSITE" id="PS51420">
    <property type="entry name" value="RHO"/>
    <property type="match status" value="1"/>
</dbReference>
<dbReference type="Gene3D" id="3.40.50.300">
    <property type="entry name" value="P-loop containing nucleotide triphosphate hydrolases"/>
    <property type="match status" value="1"/>
</dbReference>
<dbReference type="InterPro" id="IPR027417">
    <property type="entry name" value="P-loop_NTPase"/>
</dbReference>
<evidence type="ECO:0000256" key="2">
    <source>
        <dbReference type="ARBA" id="ARBA00022741"/>
    </source>
</evidence>
<evidence type="ECO:0000313" key="5">
    <source>
        <dbReference type="EMBL" id="KAL0489351.1"/>
    </source>
</evidence>
<dbReference type="Proteomes" id="UP001431209">
    <property type="component" value="Unassembled WGS sequence"/>
</dbReference>
<dbReference type="SMART" id="SM00175">
    <property type="entry name" value="RAB"/>
    <property type="match status" value="1"/>
</dbReference>
<dbReference type="SMART" id="SM00173">
    <property type="entry name" value="RAS"/>
    <property type="match status" value="1"/>
</dbReference>
<comment type="similarity">
    <text evidence="1">Belongs to the small GTPase superfamily. Rab family.</text>
</comment>
<dbReference type="PROSITE" id="PS51419">
    <property type="entry name" value="RAB"/>
    <property type="match status" value="1"/>
</dbReference>
<dbReference type="FunFam" id="3.40.50.300:FF:001072">
    <property type="entry name" value="Rab family GTPase"/>
    <property type="match status" value="1"/>
</dbReference>
<dbReference type="InterPro" id="IPR005225">
    <property type="entry name" value="Small_GTP-bd"/>
</dbReference>
<dbReference type="GO" id="GO:0005525">
    <property type="term" value="F:GTP binding"/>
    <property type="evidence" value="ECO:0007669"/>
    <property type="project" value="UniProtKB-KW"/>
</dbReference>
<reference evidence="5 6" key="1">
    <citation type="submission" date="2024-03" db="EMBL/GenBank/DDBJ databases">
        <title>The Acrasis kona genome and developmental transcriptomes reveal deep origins of eukaryotic multicellular pathways.</title>
        <authorList>
            <person name="Sheikh S."/>
            <person name="Fu C.-J."/>
            <person name="Brown M.W."/>
            <person name="Baldauf S.L."/>
        </authorList>
    </citation>
    <scope>NUCLEOTIDE SEQUENCE [LARGE SCALE GENOMIC DNA]</scope>
    <source>
        <strain evidence="5 6">ATCC MYA-3509</strain>
    </source>
</reference>
<dbReference type="NCBIfam" id="TIGR00231">
    <property type="entry name" value="small_GTP"/>
    <property type="match status" value="1"/>
</dbReference>
<protein>
    <submittedName>
        <fullName evidence="5">Ras-related protein Rab</fullName>
    </submittedName>
</protein>
<dbReference type="PROSITE" id="PS51421">
    <property type="entry name" value="RAS"/>
    <property type="match status" value="1"/>
</dbReference>
<comment type="caution">
    <text evidence="5">The sequence shown here is derived from an EMBL/GenBank/DDBJ whole genome shotgun (WGS) entry which is preliminary data.</text>
</comment>
<dbReference type="SMART" id="SM00174">
    <property type="entry name" value="RHO"/>
    <property type="match status" value="1"/>
</dbReference>
<dbReference type="GO" id="GO:0003924">
    <property type="term" value="F:GTPase activity"/>
    <property type="evidence" value="ECO:0007669"/>
    <property type="project" value="InterPro"/>
</dbReference>
<dbReference type="Pfam" id="PF00071">
    <property type="entry name" value="Ras"/>
    <property type="match status" value="1"/>
</dbReference>
<gene>
    <name evidence="5" type="ORF">AKO1_009203</name>
    <name evidence="4" type="ORF">AKO1_015093</name>
</gene>
<keyword evidence="2" id="KW-0547">Nucleotide-binding</keyword>
<dbReference type="InterPro" id="IPR050209">
    <property type="entry name" value="Rab_GTPases_membrane_traffic"/>
</dbReference>
<dbReference type="InterPro" id="IPR001806">
    <property type="entry name" value="Small_GTPase"/>
</dbReference>
<accession>A0AAW2ZKV5</accession>
<evidence type="ECO:0000256" key="3">
    <source>
        <dbReference type="ARBA" id="ARBA00023134"/>
    </source>
</evidence>
<dbReference type="EMBL" id="JAOPGA020000823">
    <property type="protein sequence ID" value="KAL0482189.1"/>
    <property type="molecule type" value="Genomic_DNA"/>
</dbReference>
<sequence>MYDTNDYHLLFKMIMVGDSGVGKSCLVTRFKEDRFDPRVESTIGVEFVSKTVDLDQYKVRVALWDTAGQEKFHSIARSYYRGSACVALVYDVTRISTFESISRWLRDAKTNRPSHCNNVIYILIGNKIDIKQNRQVSYEQGVRFATENDIALYAETSAVEGVFVQEAFKECANLILDKVLQKQIGIAGFEDDMCNSGVKAGKLAAKMLMHAEGPPSPNSPGKVTLIKDKNLKVEKDSCCSSRS</sequence>
<organism evidence="5 6">
    <name type="scientific">Acrasis kona</name>
    <dbReference type="NCBI Taxonomy" id="1008807"/>
    <lineage>
        <taxon>Eukaryota</taxon>
        <taxon>Discoba</taxon>
        <taxon>Heterolobosea</taxon>
        <taxon>Tetramitia</taxon>
        <taxon>Eutetramitia</taxon>
        <taxon>Acrasidae</taxon>
        <taxon>Acrasis</taxon>
    </lineage>
</organism>
<dbReference type="PRINTS" id="PR00449">
    <property type="entry name" value="RASTRNSFRMNG"/>
</dbReference>
<keyword evidence="3" id="KW-0342">GTP-binding</keyword>
<dbReference type="EMBL" id="JAOPGA020001549">
    <property type="protein sequence ID" value="KAL0489351.1"/>
    <property type="molecule type" value="Genomic_DNA"/>
</dbReference>
<dbReference type="AlphaFoldDB" id="A0AAW2ZKV5"/>
<keyword evidence="6" id="KW-1185">Reference proteome</keyword>
<dbReference type="CDD" id="cd00154">
    <property type="entry name" value="Rab"/>
    <property type="match status" value="1"/>
</dbReference>
<proteinExistence type="inferred from homology"/>
<dbReference type="SUPFAM" id="SSF52540">
    <property type="entry name" value="P-loop containing nucleoside triphosphate hydrolases"/>
    <property type="match status" value="1"/>
</dbReference>
<evidence type="ECO:0000256" key="1">
    <source>
        <dbReference type="ARBA" id="ARBA00006270"/>
    </source>
</evidence>